<protein>
    <submittedName>
        <fullName evidence="1">Uncharacterized protein</fullName>
    </submittedName>
</protein>
<dbReference type="AlphaFoldDB" id="J9F8Y8"/>
<reference evidence="1" key="1">
    <citation type="journal article" date="2012" name="PLoS ONE">
        <title>Gene sets for utilization of primary and secondary nutrition supplies in the distal gut of endangered iberian lynx.</title>
        <authorList>
            <person name="Alcaide M."/>
            <person name="Messina E."/>
            <person name="Richter M."/>
            <person name="Bargiela R."/>
            <person name="Peplies J."/>
            <person name="Huws S.A."/>
            <person name="Newbold C.J."/>
            <person name="Golyshin P.N."/>
            <person name="Simon M.A."/>
            <person name="Lopez G."/>
            <person name="Yakimov M.M."/>
            <person name="Ferrer M."/>
        </authorList>
    </citation>
    <scope>NUCLEOTIDE SEQUENCE</scope>
</reference>
<proteinExistence type="predicted"/>
<gene>
    <name evidence="1" type="ORF">EVA_20527</name>
</gene>
<dbReference type="EMBL" id="AMCI01008232">
    <property type="protein sequence ID" value="EJW91366.1"/>
    <property type="molecule type" value="Genomic_DNA"/>
</dbReference>
<evidence type="ECO:0000313" key="1">
    <source>
        <dbReference type="EMBL" id="EJW91366.1"/>
    </source>
</evidence>
<name>J9F8Y8_9ZZZZ</name>
<organism evidence="1">
    <name type="scientific">gut metagenome</name>
    <dbReference type="NCBI Taxonomy" id="749906"/>
    <lineage>
        <taxon>unclassified sequences</taxon>
        <taxon>metagenomes</taxon>
        <taxon>organismal metagenomes</taxon>
    </lineage>
</organism>
<comment type="caution">
    <text evidence="1">The sequence shown here is derived from an EMBL/GenBank/DDBJ whole genome shotgun (WGS) entry which is preliminary data.</text>
</comment>
<sequence length="26" mass="3003">MLIDELHAIVAKAIAQFNTQEKYLIE</sequence>
<accession>J9F8Y8</accession>
<feature type="non-terminal residue" evidence="1">
    <location>
        <position position="26"/>
    </location>
</feature>